<name>A0AAW2X1U0_9LAMI</name>
<feature type="region of interest" description="Disordered" evidence="1">
    <location>
        <begin position="1"/>
        <end position="29"/>
    </location>
</feature>
<comment type="caution">
    <text evidence="2">The sequence shown here is derived from an EMBL/GenBank/DDBJ whole genome shotgun (WGS) entry which is preliminary data.</text>
</comment>
<reference evidence="2" key="2">
    <citation type="journal article" date="2024" name="Plant">
        <title>Genomic evolution and insights into agronomic trait innovations of Sesamum species.</title>
        <authorList>
            <person name="Miao H."/>
            <person name="Wang L."/>
            <person name="Qu L."/>
            <person name="Liu H."/>
            <person name="Sun Y."/>
            <person name="Le M."/>
            <person name="Wang Q."/>
            <person name="Wei S."/>
            <person name="Zheng Y."/>
            <person name="Lin W."/>
            <person name="Duan Y."/>
            <person name="Cao H."/>
            <person name="Xiong S."/>
            <person name="Wang X."/>
            <person name="Wei L."/>
            <person name="Li C."/>
            <person name="Ma Q."/>
            <person name="Ju M."/>
            <person name="Zhao R."/>
            <person name="Li G."/>
            <person name="Mu C."/>
            <person name="Tian Q."/>
            <person name="Mei H."/>
            <person name="Zhang T."/>
            <person name="Gao T."/>
            <person name="Zhang H."/>
        </authorList>
    </citation>
    <scope>NUCLEOTIDE SEQUENCE</scope>
    <source>
        <strain evidence="2">KEN1</strain>
    </source>
</reference>
<proteinExistence type="predicted"/>
<organism evidence="2">
    <name type="scientific">Sesamum latifolium</name>
    <dbReference type="NCBI Taxonomy" id="2727402"/>
    <lineage>
        <taxon>Eukaryota</taxon>
        <taxon>Viridiplantae</taxon>
        <taxon>Streptophyta</taxon>
        <taxon>Embryophyta</taxon>
        <taxon>Tracheophyta</taxon>
        <taxon>Spermatophyta</taxon>
        <taxon>Magnoliopsida</taxon>
        <taxon>eudicotyledons</taxon>
        <taxon>Gunneridae</taxon>
        <taxon>Pentapetalae</taxon>
        <taxon>asterids</taxon>
        <taxon>lamiids</taxon>
        <taxon>Lamiales</taxon>
        <taxon>Pedaliaceae</taxon>
        <taxon>Sesamum</taxon>
    </lineage>
</organism>
<protein>
    <submittedName>
        <fullName evidence="2">Uncharacterized protein</fullName>
    </submittedName>
</protein>
<sequence length="72" mass="7599">MGAKWAELEETEGVTCGGSEGRGVSKKTSGRTAWATIWLGGGCGEEDRVASWGRRNEWRAAGGKKKTGERGG</sequence>
<reference evidence="2" key="1">
    <citation type="submission" date="2020-06" db="EMBL/GenBank/DDBJ databases">
        <authorList>
            <person name="Li T."/>
            <person name="Hu X."/>
            <person name="Zhang T."/>
            <person name="Song X."/>
            <person name="Zhang H."/>
            <person name="Dai N."/>
            <person name="Sheng W."/>
            <person name="Hou X."/>
            <person name="Wei L."/>
        </authorList>
    </citation>
    <scope>NUCLEOTIDE SEQUENCE</scope>
    <source>
        <strain evidence="2">KEN1</strain>
        <tissue evidence="2">Leaf</tissue>
    </source>
</reference>
<dbReference type="EMBL" id="JACGWN010000006">
    <property type="protein sequence ID" value="KAL0448099.1"/>
    <property type="molecule type" value="Genomic_DNA"/>
</dbReference>
<gene>
    <name evidence="2" type="ORF">Slati_1937800</name>
</gene>
<evidence type="ECO:0000256" key="1">
    <source>
        <dbReference type="SAM" id="MobiDB-lite"/>
    </source>
</evidence>
<dbReference type="AlphaFoldDB" id="A0AAW2X1U0"/>
<accession>A0AAW2X1U0</accession>
<evidence type="ECO:0000313" key="2">
    <source>
        <dbReference type="EMBL" id="KAL0448099.1"/>
    </source>
</evidence>